<comment type="similarity">
    <text evidence="2">Belongs to the UPF0669 family.</text>
</comment>
<evidence type="ECO:0000256" key="1">
    <source>
        <dbReference type="ARBA" id="ARBA00004613"/>
    </source>
</evidence>
<dbReference type="PANTHER" id="PTHR31703:SF2">
    <property type="entry name" value="UPF0669 PROTEIN C6ORF120"/>
    <property type="match status" value="1"/>
</dbReference>
<dbReference type="RefSeq" id="XP_032825935.1">
    <property type="nucleotide sequence ID" value="XM_032970044.1"/>
</dbReference>
<evidence type="ECO:0000313" key="8">
    <source>
        <dbReference type="Proteomes" id="UP001318040"/>
    </source>
</evidence>
<reference evidence="9" key="1">
    <citation type="submission" date="2025-08" db="UniProtKB">
        <authorList>
            <consortium name="RefSeq"/>
        </authorList>
    </citation>
    <scope>IDENTIFICATION</scope>
    <source>
        <tissue evidence="9">Sperm</tissue>
    </source>
</reference>
<feature type="region of interest" description="Disordered" evidence="6">
    <location>
        <begin position="163"/>
        <end position="183"/>
    </location>
</feature>
<feature type="signal peptide" evidence="7">
    <location>
        <begin position="1"/>
        <end position="20"/>
    </location>
</feature>
<evidence type="ECO:0000256" key="4">
    <source>
        <dbReference type="ARBA" id="ARBA00022729"/>
    </source>
</evidence>
<keyword evidence="3" id="KW-0964">Secreted</keyword>
<evidence type="ECO:0000256" key="7">
    <source>
        <dbReference type="SAM" id="SignalP"/>
    </source>
</evidence>
<evidence type="ECO:0000256" key="6">
    <source>
        <dbReference type="SAM" id="MobiDB-lite"/>
    </source>
</evidence>
<evidence type="ECO:0000256" key="2">
    <source>
        <dbReference type="ARBA" id="ARBA00008960"/>
    </source>
</evidence>
<name>A0AAJ7X998_PETMA</name>
<protein>
    <submittedName>
        <fullName evidence="9">UPF0669 protein C6orf120 homolog</fullName>
    </submittedName>
</protein>
<evidence type="ECO:0000256" key="3">
    <source>
        <dbReference type="ARBA" id="ARBA00022525"/>
    </source>
</evidence>
<dbReference type="GO" id="GO:0005576">
    <property type="term" value="C:extracellular region"/>
    <property type="evidence" value="ECO:0007669"/>
    <property type="project" value="UniProtKB-SubCell"/>
</dbReference>
<gene>
    <name evidence="9" type="primary">C43H6orf120</name>
</gene>
<keyword evidence="4 7" id="KW-0732">Signal</keyword>
<keyword evidence="8" id="KW-1185">Reference proteome</keyword>
<dbReference type="CTD" id="116951438"/>
<accession>A0AAJ7X998</accession>
<proteinExistence type="inferred from homology"/>
<dbReference type="KEGG" id="pmrn:116951438"/>
<feature type="chain" id="PRO_5042556333" evidence="7">
    <location>
        <begin position="21"/>
        <end position="206"/>
    </location>
</feature>
<dbReference type="PANTHER" id="PTHR31703">
    <property type="entry name" value="UPF0669 PROTEIN C6ORF120"/>
    <property type="match status" value="1"/>
</dbReference>
<organism evidence="8 9">
    <name type="scientific">Petromyzon marinus</name>
    <name type="common">Sea lamprey</name>
    <dbReference type="NCBI Taxonomy" id="7757"/>
    <lineage>
        <taxon>Eukaryota</taxon>
        <taxon>Metazoa</taxon>
        <taxon>Chordata</taxon>
        <taxon>Craniata</taxon>
        <taxon>Vertebrata</taxon>
        <taxon>Cyclostomata</taxon>
        <taxon>Hyperoartia</taxon>
        <taxon>Petromyzontiformes</taxon>
        <taxon>Petromyzontidae</taxon>
        <taxon>Petromyzon</taxon>
    </lineage>
</organism>
<keyword evidence="5" id="KW-0325">Glycoprotein</keyword>
<evidence type="ECO:0000313" key="9">
    <source>
        <dbReference type="RefSeq" id="XP_032825935.1"/>
    </source>
</evidence>
<dbReference type="Proteomes" id="UP001318040">
    <property type="component" value="Chromosome 43"/>
</dbReference>
<dbReference type="Pfam" id="PF17065">
    <property type="entry name" value="UPF0669"/>
    <property type="match status" value="1"/>
</dbReference>
<sequence>MPQVVPLLAILLLLGRWASAAVGEWDGAGSDWSGLTIAAEDTWPPDWSLLHVFEGRVGSGNFTRLRTDHPGKLVLWLESLTGDADLYVSDKTLHPTYDEYELAATSCGRDATVVPASFHRPLGVAIYGHVFYPESEFRLSVLLDVSVTKDHFANDGVWPGDEDDYDYARDDSTRPKPQQHAEGGEHESLIWTIFVGLLKIVFEVLT</sequence>
<dbReference type="GeneID" id="116951438"/>
<dbReference type="AlphaFoldDB" id="A0AAJ7X998"/>
<dbReference type="InterPro" id="IPR031420">
    <property type="entry name" value="UPF0669"/>
</dbReference>
<comment type="subcellular location">
    <subcellularLocation>
        <location evidence="1">Secreted</location>
    </subcellularLocation>
</comment>
<evidence type="ECO:0000256" key="5">
    <source>
        <dbReference type="ARBA" id="ARBA00023180"/>
    </source>
</evidence>